<dbReference type="PROSITE" id="PS50889">
    <property type="entry name" value="S4"/>
    <property type="match status" value="1"/>
</dbReference>
<evidence type="ECO:0000313" key="6">
    <source>
        <dbReference type="Proteomes" id="UP000182938"/>
    </source>
</evidence>
<dbReference type="Pfam" id="PF01728">
    <property type="entry name" value="FtsJ"/>
    <property type="match status" value="1"/>
</dbReference>
<evidence type="ECO:0000313" key="5">
    <source>
        <dbReference type="EMBL" id="APH01639.1"/>
    </source>
</evidence>
<keyword evidence="6" id="KW-1185">Reference proteome</keyword>
<dbReference type="Gene3D" id="3.10.290.10">
    <property type="entry name" value="RNA-binding S4 domain"/>
    <property type="match status" value="1"/>
</dbReference>
<dbReference type="Pfam" id="PF01479">
    <property type="entry name" value="S4"/>
    <property type="match status" value="1"/>
</dbReference>
<gene>
    <name evidence="5" type="ORF">ASJ30_08920</name>
</gene>
<dbReference type="NCBIfam" id="TIGR00478">
    <property type="entry name" value="tly"/>
    <property type="match status" value="1"/>
</dbReference>
<evidence type="ECO:0000256" key="3">
    <source>
        <dbReference type="PROSITE-ProRule" id="PRU00182"/>
    </source>
</evidence>
<reference evidence="5 6" key="1">
    <citation type="submission" date="2015-11" db="EMBL/GenBank/DDBJ databases">
        <authorList>
            <person name="Zhang Y."/>
            <person name="Guo Z."/>
        </authorList>
    </citation>
    <scope>NUCLEOTIDE SEQUENCE [LARGE SCALE GENOMIC DNA]</scope>
    <source>
        <strain evidence="5 6">YFY001</strain>
    </source>
</reference>
<dbReference type="GO" id="GO:0032259">
    <property type="term" value="P:methylation"/>
    <property type="evidence" value="ECO:0007669"/>
    <property type="project" value="InterPro"/>
</dbReference>
<dbReference type="PANTHER" id="PTHR32319">
    <property type="entry name" value="BACTERIAL HEMOLYSIN-LIKE PROTEIN"/>
    <property type="match status" value="1"/>
</dbReference>
<dbReference type="SUPFAM" id="SSF55174">
    <property type="entry name" value="Alpha-L RNA-binding motif"/>
    <property type="match status" value="1"/>
</dbReference>
<dbReference type="InterPro" id="IPR002942">
    <property type="entry name" value="S4_RNA-bd"/>
</dbReference>
<dbReference type="AlphaFoldDB" id="A0A1L3MH00"/>
<dbReference type="PANTHER" id="PTHR32319:SF0">
    <property type="entry name" value="BACTERIAL HEMOLYSIN-LIKE PROTEIN"/>
    <property type="match status" value="1"/>
</dbReference>
<dbReference type="CDD" id="cd00165">
    <property type="entry name" value="S4"/>
    <property type="match status" value="1"/>
</dbReference>
<evidence type="ECO:0000256" key="1">
    <source>
        <dbReference type="ARBA" id="ARBA00022884"/>
    </source>
</evidence>
<dbReference type="InterPro" id="IPR036986">
    <property type="entry name" value="S4_RNA-bd_sf"/>
</dbReference>
<dbReference type="EMBL" id="CP013290">
    <property type="protein sequence ID" value="APH01639.1"/>
    <property type="molecule type" value="Genomic_DNA"/>
</dbReference>
<evidence type="ECO:0000256" key="2">
    <source>
        <dbReference type="ARBA" id="ARBA00029460"/>
    </source>
</evidence>
<dbReference type="InterPro" id="IPR004538">
    <property type="entry name" value="Hemolysin_A/TlyA"/>
</dbReference>
<comment type="similarity">
    <text evidence="2">Belongs to the TlyA family.</text>
</comment>
<dbReference type="GO" id="GO:0008168">
    <property type="term" value="F:methyltransferase activity"/>
    <property type="evidence" value="ECO:0007669"/>
    <property type="project" value="InterPro"/>
</dbReference>
<dbReference type="RefSeq" id="WP_072624795.1">
    <property type="nucleotide sequence ID" value="NZ_CP013290.1"/>
</dbReference>
<dbReference type="InterPro" id="IPR029063">
    <property type="entry name" value="SAM-dependent_MTases_sf"/>
</dbReference>
<feature type="domain" description="RNA-binding S4" evidence="4">
    <location>
        <begin position="5"/>
        <end position="67"/>
    </location>
</feature>
<name>A0A1L3MH00_9MICO</name>
<dbReference type="GO" id="GO:0003723">
    <property type="term" value="F:RNA binding"/>
    <property type="evidence" value="ECO:0007669"/>
    <property type="project" value="UniProtKB-KW"/>
</dbReference>
<proteinExistence type="inferred from homology"/>
<dbReference type="SMART" id="SM00363">
    <property type="entry name" value="S4"/>
    <property type="match status" value="1"/>
</dbReference>
<dbReference type="PIRSF" id="PIRSF005578">
    <property type="entry name" value="TlyA"/>
    <property type="match status" value="1"/>
</dbReference>
<organism evidence="5 6">
    <name type="scientific">Janibacter indicus</name>
    <dbReference type="NCBI Taxonomy" id="857417"/>
    <lineage>
        <taxon>Bacteria</taxon>
        <taxon>Bacillati</taxon>
        <taxon>Actinomycetota</taxon>
        <taxon>Actinomycetes</taxon>
        <taxon>Micrococcales</taxon>
        <taxon>Intrasporangiaceae</taxon>
        <taxon>Janibacter</taxon>
    </lineage>
</organism>
<sequence length="268" mass="28519">MPETTRLDLALVERGLARSRTRARELVESGQVRVAGQVATKSSQQVTPDTPVEVAGDADRWVGRAAGKLLGALDAFEIEVAGRRALDIGACTGGFTQVLLERGADHVIALDVGHDQLAPELAADPRVTDRSGTTIRGLDPHDIGGPVPLAVGDLSFISLRLVLAEIADLLTDDGDAVLLIKPQFEVGRDRLGRKGVVTDPAARRAAITGVLERAAEVRLAVLGIARSPVRGGEGNHEYLVHLTRRTGVGLTWQAQTDIAHELVQEEAR</sequence>
<dbReference type="SUPFAM" id="SSF53335">
    <property type="entry name" value="S-adenosyl-L-methionine-dependent methyltransferases"/>
    <property type="match status" value="1"/>
</dbReference>
<dbReference type="Proteomes" id="UP000182938">
    <property type="component" value="Chromosome"/>
</dbReference>
<dbReference type="KEGG" id="jte:ASJ30_08920"/>
<evidence type="ECO:0000259" key="4">
    <source>
        <dbReference type="SMART" id="SM00363"/>
    </source>
</evidence>
<accession>A0A1L3MH00</accession>
<dbReference type="InterPro" id="IPR002877">
    <property type="entry name" value="RNA_MeTrfase_FtsJ_dom"/>
</dbReference>
<keyword evidence="1 3" id="KW-0694">RNA-binding</keyword>
<protein>
    <submittedName>
        <fullName evidence="5">Hemolysin A</fullName>
    </submittedName>
</protein>
<dbReference type="Gene3D" id="3.40.50.150">
    <property type="entry name" value="Vaccinia Virus protein VP39"/>
    <property type="match status" value="1"/>
</dbReference>
<dbReference type="InterPro" id="IPR047048">
    <property type="entry name" value="TlyA"/>
</dbReference>